<evidence type="ECO:0000313" key="2">
    <source>
        <dbReference type="Proteomes" id="UP000240206"/>
    </source>
</evidence>
<evidence type="ECO:0000313" key="1">
    <source>
        <dbReference type="EMBL" id="PSI02827.1"/>
    </source>
</evidence>
<reference evidence="2" key="1">
    <citation type="submission" date="2018-03" db="EMBL/GenBank/DDBJ databases">
        <title>Ecological and genomic features of two cosmopolitan and abundant freshwater picocyanobacteria.</title>
        <authorList>
            <person name="Cabello-Yeves P.J."/>
            <person name="Picazo A."/>
            <person name="Camacho A."/>
            <person name="Callieri C."/>
            <person name="Rosselli R."/>
            <person name="Roda-Garcia J."/>
            <person name="Coutinho F.H."/>
            <person name="Rodriguez-Valera F."/>
        </authorList>
    </citation>
    <scope>NUCLEOTIDE SEQUENCE [LARGE SCALE GENOMIC DNA]</scope>
    <source>
        <strain evidence="2">Tous</strain>
    </source>
</reference>
<organism evidence="1 2">
    <name type="scientific">Synechococcus lacustris str. Tous</name>
    <dbReference type="NCBI Taxonomy" id="1910958"/>
    <lineage>
        <taxon>Bacteria</taxon>
        <taxon>Bacillati</taxon>
        <taxon>Cyanobacteriota</taxon>
        <taxon>Cyanophyceae</taxon>
        <taxon>Synechococcales</taxon>
        <taxon>Synechococcaceae</taxon>
        <taxon>Synechococcus</taxon>
    </lineage>
</organism>
<keyword evidence="2" id="KW-1185">Reference proteome</keyword>
<protein>
    <submittedName>
        <fullName evidence="1">Uncharacterized protein</fullName>
    </submittedName>
</protein>
<dbReference type="EMBL" id="PXVC01000001">
    <property type="protein sequence ID" value="PSI02827.1"/>
    <property type="molecule type" value="Genomic_DNA"/>
</dbReference>
<dbReference type="STRING" id="1910958.BTM30_05175"/>
<dbReference type="Proteomes" id="UP000240206">
    <property type="component" value="Unassembled WGS sequence"/>
</dbReference>
<dbReference type="AlphaFoldDB" id="A0A2P7EI26"/>
<dbReference type="RefSeq" id="WP_106498619.1">
    <property type="nucleotide sequence ID" value="NZ_PXVC01000001.1"/>
</dbReference>
<comment type="caution">
    <text evidence="1">The sequence shown here is derived from an EMBL/GenBank/DDBJ whole genome shotgun (WGS) entry which is preliminary data.</text>
</comment>
<name>A0A2P7EI26_9SYNE</name>
<accession>A0A2P7EI26</accession>
<proteinExistence type="predicted"/>
<sequence length="100" mass="11147">MATAETDWSQRFAKWQAEAQLLAAEAEGNPIALLAVLREMEGVHRRLQEGALRNSLPADRRRLFALLQAIEQSGGWPYIPRLQIKTLLEHLNPEGSDSAG</sequence>
<gene>
    <name evidence="1" type="ORF">C7K08_00060</name>
</gene>